<keyword evidence="16" id="KW-0735">Signal-anchor</keyword>
<dbReference type="KEGG" id="dgg:DGI_0898"/>
<evidence type="ECO:0000256" key="26">
    <source>
        <dbReference type="ARBA" id="ARBA00060592"/>
    </source>
</evidence>
<feature type="domain" description="Penicillin-binding protein OB-like" evidence="31">
    <location>
        <begin position="333"/>
        <end position="429"/>
    </location>
</feature>
<evidence type="ECO:0000256" key="10">
    <source>
        <dbReference type="ARBA" id="ARBA00022670"/>
    </source>
</evidence>
<comment type="pathway">
    <text evidence="26">Glycan biosynthesis.</text>
</comment>
<evidence type="ECO:0000256" key="6">
    <source>
        <dbReference type="ARBA" id="ARBA00018638"/>
    </source>
</evidence>
<keyword evidence="22" id="KW-0961">Cell wall biogenesis/degradation</keyword>
<evidence type="ECO:0000256" key="8">
    <source>
        <dbReference type="ARBA" id="ARBA00022519"/>
    </source>
</evidence>
<dbReference type="InterPro" id="IPR001264">
    <property type="entry name" value="Glyco_trans_51"/>
</dbReference>
<dbReference type="Gene3D" id="1.10.3810.10">
    <property type="entry name" value="Biosynthetic peptidoglycan transglycosylase-like"/>
    <property type="match status" value="1"/>
</dbReference>
<accession>T2G9D6</accession>
<name>T2G9D6_MEGG1</name>
<dbReference type="SUPFAM" id="SSF56601">
    <property type="entry name" value="beta-lactamase/transpeptidase-like"/>
    <property type="match status" value="1"/>
</dbReference>
<dbReference type="InterPro" id="IPR012338">
    <property type="entry name" value="Beta-lactam/transpept-like"/>
</dbReference>
<keyword evidence="21" id="KW-0511">Multifunctional enzyme</keyword>
<evidence type="ECO:0000256" key="1">
    <source>
        <dbReference type="ARBA" id="ARBA00004249"/>
    </source>
</evidence>
<evidence type="ECO:0000259" key="31">
    <source>
        <dbReference type="Pfam" id="PF17092"/>
    </source>
</evidence>
<feature type="compositionally biased region" description="Basic and acidic residues" evidence="27">
    <location>
        <begin position="831"/>
        <end position="845"/>
    </location>
</feature>
<feature type="transmembrane region" description="Helical" evidence="28">
    <location>
        <begin position="7"/>
        <end position="30"/>
    </location>
</feature>
<evidence type="ECO:0000256" key="4">
    <source>
        <dbReference type="ARBA" id="ARBA00007739"/>
    </source>
</evidence>
<keyword evidence="19 28" id="KW-0472">Membrane</keyword>
<dbReference type="GO" id="GO:0006508">
    <property type="term" value="P:proteolysis"/>
    <property type="evidence" value="ECO:0007669"/>
    <property type="project" value="UniProtKB-KW"/>
</dbReference>
<evidence type="ECO:0000256" key="23">
    <source>
        <dbReference type="ARBA" id="ARBA00034000"/>
    </source>
</evidence>
<dbReference type="InterPro" id="IPR036950">
    <property type="entry name" value="PBP_transglycosylase"/>
</dbReference>
<keyword evidence="13 28" id="KW-0812">Transmembrane</keyword>
<dbReference type="InterPro" id="IPR031376">
    <property type="entry name" value="PCB_OB"/>
</dbReference>
<comment type="subcellular location">
    <subcellularLocation>
        <location evidence="1">Cell inner membrane</location>
        <topology evidence="1">Single-pass type II membrane protein</topology>
    </subcellularLocation>
</comment>
<feature type="domain" description="Glycosyl transferase family 51" evidence="30">
    <location>
        <begin position="57"/>
        <end position="230"/>
    </location>
</feature>
<keyword evidence="33" id="KW-1185">Reference proteome</keyword>
<feature type="region of interest" description="Disordered" evidence="27">
    <location>
        <begin position="443"/>
        <end position="463"/>
    </location>
</feature>
<evidence type="ECO:0000256" key="25">
    <source>
        <dbReference type="ARBA" id="ARBA00049902"/>
    </source>
</evidence>
<evidence type="ECO:0000256" key="14">
    <source>
        <dbReference type="ARBA" id="ARBA00022801"/>
    </source>
</evidence>
<evidence type="ECO:0000256" key="28">
    <source>
        <dbReference type="SAM" id="Phobius"/>
    </source>
</evidence>
<keyword evidence="17" id="KW-0573">Peptidoglycan synthesis</keyword>
<keyword evidence="11" id="KW-0328">Glycosyltransferase</keyword>
<dbReference type="eggNOG" id="COG5009">
    <property type="taxonomic scope" value="Bacteria"/>
</dbReference>
<dbReference type="UniPathway" id="UPA00219"/>
<comment type="catalytic activity">
    <reaction evidence="23">
        <text>Preferential cleavage: (Ac)2-L-Lys-D-Ala-|-D-Ala. Also transpeptidation of peptidyl-alanyl moieties that are N-acyl substituents of D-alanine.</text>
        <dbReference type="EC" id="3.4.16.4"/>
    </reaction>
</comment>
<dbReference type="InterPro" id="IPR012340">
    <property type="entry name" value="NA-bd_OB-fold"/>
</dbReference>
<dbReference type="GO" id="GO:0071555">
    <property type="term" value="P:cell wall organization"/>
    <property type="evidence" value="ECO:0007669"/>
    <property type="project" value="UniProtKB-KW"/>
</dbReference>
<dbReference type="Gene3D" id="3.40.710.10">
    <property type="entry name" value="DD-peptidase/beta-lactamase superfamily"/>
    <property type="match status" value="1"/>
</dbReference>
<dbReference type="HOGENOM" id="CLU_006354_2_4_7"/>
<dbReference type="EC" id="2.4.99.28" evidence="24"/>
<evidence type="ECO:0000259" key="29">
    <source>
        <dbReference type="Pfam" id="PF00905"/>
    </source>
</evidence>
<dbReference type="PATRIC" id="fig|1121448.10.peg.896"/>
<dbReference type="PANTHER" id="PTHR32282">
    <property type="entry name" value="BINDING PROTEIN TRANSPEPTIDASE, PUTATIVE-RELATED"/>
    <property type="match status" value="1"/>
</dbReference>
<dbReference type="NCBIfam" id="TIGR02074">
    <property type="entry name" value="PBP_1a_fam"/>
    <property type="match status" value="1"/>
</dbReference>
<keyword evidence="9" id="KW-0121">Carboxypeptidase</keyword>
<feature type="domain" description="Penicillin-binding protein transpeptidase" evidence="29">
    <location>
        <begin position="480"/>
        <end position="744"/>
    </location>
</feature>
<keyword evidence="20" id="KW-0046">Antibiotic resistance</keyword>
<evidence type="ECO:0000256" key="13">
    <source>
        <dbReference type="ARBA" id="ARBA00022692"/>
    </source>
</evidence>
<dbReference type="GO" id="GO:0008360">
    <property type="term" value="P:regulation of cell shape"/>
    <property type="evidence" value="ECO:0007669"/>
    <property type="project" value="UniProtKB-KW"/>
</dbReference>
<sequence>MNRVVSFLLTMTVLAVLFAFTGIVGVYLWASHDLPSFTRLTDYNPPLTTTVYTRQGDVMGYFYREKRFLVQLTDCPVHLPRAFLAAEDQSFYQHPGVDLSAILRAMVRNLMAGEIRQGGSTITQQVIKQLVLSPEKSFERKIKEAIIAYRMEKYLSKDDLLTIYMNHIYLGAGAYGVEAAARAYFGKHVGELTLAESAVIAGLPKAPSEYDPHRNPEKTRVRQEYVLGRLLELGWVTQAEYDEAMAQPLNYRRMEDPSWKVGPYYLEEVRRWLVESLSQKNLATQGVALPKYGEDAVYELGLQVVVGMDMTHQRAAEAALTRGLEAASRRQGWQGPIKQIPPAEFEAFLAGQRIKPESLTDGAWVQALVTKVNAEGATVRVGPYQGRIALKTMSWCRKPNPAVNFEAVAPPKDAARILAVGDVVWASVIDPRLPARPVEMHLDGPALSRPGSAGTAPAATPVDPSQGLTLALEQKPNVQGALVSLEPGNGEVRALAGGYSFEDSQFNRATQAQRQPGSSFKPVVYSAALDNGFTPASIIMDSPAEYRFGNQVWRPGNFEGKFFGPTLLRTALVKSRNLVTIRVAERIGIDTVIKRAKALGLEADFPKNLAVSLGAVAVRPINLCQAYTAFARPDGATIAPRLVLVVRDAWGQNILLPQPVVTPAISPENAYLMASMLKDVVQYGTGRKATTLGRPIAGKTGTANDEQDAWFVGFSPSLLTGVWVGMDQVTPMGKLETGGRAALPIFVSYRQVVEKQYPVTDFPMPQGVLLASVSETTGLPVPNTAPDSLILPFMAGTEPQATDMLTEEAYFSPDQENASAPGTPGTPGETGRPKSTGEELFKQLF</sequence>
<evidence type="ECO:0000256" key="24">
    <source>
        <dbReference type="ARBA" id="ARBA00044770"/>
    </source>
</evidence>
<keyword evidence="18 28" id="KW-1133">Transmembrane helix</keyword>
<dbReference type="PANTHER" id="PTHR32282:SF27">
    <property type="entry name" value="PENICILLIN-BINDING PROTEIN 1A"/>
    <property type="match status" value="1"/>
</dbReference>
<dbReference type="GO" id="GO:0030288">
    <property type="term" value="C:outer membrane-bounded periplasmic space"/>
    <property type="evidence" value="ECO:0007669"/>
    <property type="project" value="TreeGrafter"/>
</dbReference>
<keyword evidence="7" id="KW-1003">Cell membrane</keyword>
<feature type="region of interest" description="Disordered" evidence="27">
    <location>
        <begin position="810"/>
        <end position="845"/>
    </location>
</feature>
<evidence type="ECO:0000256" key="12">
    <source>
        <dbReference type="ARBA" id="ARBA00022679"/>
    </source>
</evidence>
<dbReference type="InterPro" id="IPR023346">
    <property type="entry name" value="Lysozyme-like_dom_sf"/>
</dbReference>
<evidence type="ECO:0000256" key="15">
    <source>
        <dbReference type="ARBA" id="ARBA00022960"/>
    </source>
</evidence>
<dbReference type="Pfam" id="PF17092">
    <property type="entry name" value="PCB_OB"/>
    <property type="match status" value="1"/>
</dbReference>
<dbReference type="GO" id="GO:0008955">
    <property type="term" value="F:peptidoglycan glycosyltransferase activity"/>
    <property type="evidence" value="ECO:0007669"/>
    <property type="project" value="UniProtKB-EC"/>
</dbReference>
<dbReference type="OrthoDB" id="9766909at2"/>
<keyword evidence="14" id="KW-0378">Hydrolase</keyword>
<dbReference type="AlphaFoldDB" id="T2G9D6"/>
<dbReference type="InterPro" id="IPR050396">
    <property type="entry name" value="Glycosyltr_51/Transpeptidase"/>
</dbReference>
<dbReference type="GO" id="GO:0046677">
    <property type="term" value="P:response to antibiotic"/>
    <property type="evidence" value="ECO:0007669"/>
    <property type="project" value="UniProtKB-KW"/>
</dbReference>
<evidence type="ECO:0000259" key="30">
    <source>
        <dbReference type="Pfam" id="PF00912"/>
    </source>
</evidence>
<gene>
    <name evidence="32" type="ORF">DGI_0898</name>
</gene>
<evidence type="ECO:0000313" key="33">
    <source>
        <dbReference type="Proteomes" id="UP000016587"/>
    </source>
</evidence>
<keyword evidence="10" id="KW-0645">Protease</keyword>
<dbReference type="FunFam" id="1.10.3810.10:FF:000003">
    <property type="entry name" value="Penicillin-binding protein 1a"/>
    <property type="match status" value="1"/>
</dbReference>
<comment type="similarity">
    <text evidence="4">In the N-terminal section; belongs to the glycosyltransferase 51 family.</text>
</comment>
<evidence type="ECO:0000256" key="16">
    <source>
        <dbReference type="ARBA" id="ARBA00022968"/>
    </source>
</evidence>
<reference evidence="32 33" key="1">
    <citation type="journal article" date="2013" name="J. Bacteriol.">
        <title>Roles of HynAB and Ech, the only two hydrogenases found in the model sulfate reducer Desulfovibrio gigas.</title>
        <authorList>
            <person name="Morais-Silva F.O."/>
            <person name="Santos C.I."/>
            <person name="Rodrigues R."/>
            <person name="Pereira I.A."/>
            <person name="Rodrigues-Pousada C."/>
        </authorList>
    </citation>
    <scope>NUCLEOTIDE SEQUENCE [LARGE SCALE GENOMIC DNA]</scope>
    <source>
        <strain evidence="33">ATCC 19364 / DSM 1382 / NCIMB 9332 / VKM B-1759</strain>
    </source>
</reference>
<dbReference type="Pfam" id="PF00905">
    <property type="entry name" value="Transpeptidase"/>
    <property type="match status" value="1"/>
</dbReference>
<dbReference type="GO" id="GO:0005886">
    <property type="term" value="C:plasma membrane"/>
    <property type="evidence" value="ECO:0007669"/>
    <property type="project" value="UniProtKB-SubCell"/>
</dbReference>
<evidence type="ECO:0000256" key="11">
    <source>
        <dbReference type="ARBA" id="ARBA00022676"/>
    </source>
</evidence>
<evidence type="ECO:0000256" key="2">
    <source>
        <dbReference type="ARBA" id="ARBA00004752"/>
    </source>
</evidence>
<keyword evidence="8" id="KW-0997">Cell inner membrane</keyword>
<evidence type="ECO:0000256" key="3">
    <source>
        <dbReference type="ARBA" id="ARBA00007090"/>
    </source>
</evidence>
<dbReference type="Proteomes" id="UP000016587">
    <property type="component" value="Chromosome"/>
</dbReference>
<proteinExistence type="inferred from homology"/>
<organism evidence="32 33">
    <name type="scientific">Megalodesulfovibrio gigas (strain ATCC 19364 / DSM 1382 / NCIMB 9332 / VKM B-1759)</name>
    <name type="common">Desulfovibrio gigas</name>
    <dbReference type="NCBI Taxonomy" id="1121448"/>
    <lineage>
        <taxon>Bacteria</taxon>
        <taxon>Pseudomonadati</taxon>
        <taxon>Thermodesulfobacteriota</taxon>
        <taxon>Desulfovibrionia</taxon>
        <taxon>Desulfovibrionales</taxon>
        <taxon>Desulfovibrionaceae</taxon>
        <taxon>Megalodesulfovibrio</taxon>
    </lineage>
</organism>
<keyword evidence="15" id="KW-0133">Cell shape</keyword>
<evidence type="ECO:0000256" key="19">
    <source>
        <dbReference type="ARBA" id="ARBA00023136"/>
    </source>
</evidence>
<comment type="catalytic activity">
    <reaction evidence="25">
        <text>[GlcNAc-(1-&gt;4)-Mur2Ac(oyl-L-Ala-gamma-D-Glu-L-Lys-D-Ala-D-Ala)](n)-di-trans,octa-cis-undecaprenyl diphosphate + beta-D-GlcNAc-(1-&gt;4)-Mur2Ac(oyl-L-Ala-gamma-D-Glu-L-Lys-D-Ala-D-Ala)-di-trans,octa-cis-undecaprenyl diphosphate = [GlcNAc-(1-&gt;4)-Mur2Ac(oyl-L-Ala-gamma-D-Glu-L-Lys-D-Ala-D-Ala)](n+1)-di-trans,octa-cis-undecaprenyl diphosphate + di-trans,octa-cis-undecaprenyl diphosphate + H(+)</text>
        <dbReference type="Rhea" id="RHEA:23708"/>
        <dbReference type="Rhea" id="RHEA-COMP:9602"/>
        <dbReference type="Rhea" id="RHEA-COMP:9603"/>
        <dbReference type="ChEBI" id="CHEBI:15378"/>
        <dbReference type="ChEBI" id="CHEBI:58405"/>
        <dbReference type="ChEBI" id="CHEBI:60033"/>
        <dbReference type="ChEBI" id="CHEBI:78435"/>
        <dbReference type="EC" id="2.4.99.28"/>
    </reaction>
</comment>
<evidence type="ECO:0000256" key="7">
    <source>
        <dbReference type="ARBA" id="ARBA00022475"/>
    </source>
</evidence>
<feature type="compositionally biased region" description="Low complexity" evidence="27">
    <location>
        <begin position="450"/>
        <end position="461"/>
    </location>
</feature>
<protein>
    <recommendedName>
        <fullName evidence="6">Penicillin-binding protein 1A</fullName>
        <ecNumber evidence="24">2.4.99.28</ecNumber>
        <ecNumber evidence="5">3.4.16.4</ecNumber>
    </recommendedName>
</protein>
<evidence type="ECO:0000256" key="17">
    <source>
        <dbReference type="ARBA" id="ARBA00022984"/>
    </source>
</evidence>
<dbReference type="STRING" id="1121448.DGI_0898"/>
<evidence type="ECO:0000256" key="21">
    <source>
        <dbReference type="ARBA" id="ARBA00023268"/>
    </source>
</evidence>
<reference evidence="33" key="2">
    <citation type="submission" date="2013-07" db="EMBL/GenBank/DDBJ databases">
        <authorList>
            <person name="Morais-Silva F.O."/>
            <person name="Rezende A.M."/>
            <person name="Pimentel C."/>
            <person name="Resende D.M."/>
            <person name="Santos C.I."/>
            <person name="Clemente C."/>
            <person name="de Oliveira L.M."/>
            <person name="da Silva S.M."/>
            <person name="Costa D.A."/>
            <person name="Varela-Raposo A."/>
            <person name="Horacio E.C.A."/>
            <person name="Matos M."/>
            <person name="Flores O."/>
            <person name="Ruiz J.C."/>
            <person name="Rodrigues-Pousada C."/>
        </authorList>
    </citation>
    <scope>NUCLEOTIDE SEQUENCE [LARGE SCALE GENOMIC DNA]</scope>
    <source>
        <strain evidence="33">ATCC 19364 / DSM 1382 / NCIMB 9332 / VKM B-1759</strain>
    </source>
</reference>
<dbReference type="GO" id="GO:0008658">
    <property type="term" value="F:penicillin binding"/>
    <property type="evidence" value="ECO:0007669"/>
    <property type="project" value="InterPro"/>
</dbReference>
<evidence type="ECO:0000256" key="5">
    <source>
        <dbReference type="ARBA" id="ARBA00012448"/>
    </source>
</evidence>
<dbReference type="RefSeq" id="WP_021759486.1">
    <property type="nucleotide sequence ID" value="NC_022444.1"/>
</dbReference>
<evidence type="ECO:0000256" key="22">
    <source>
        <dbReference type="ARBA" id="ARBA00023316"/>
    </source>
</evidence>
<feature type="compositionally biased region" description="Low complexity" evidence="27">
    <location>
        <begin position="821"/>
        <end position="830"/>
    </location>
</feature>
<dbReference type="EMBL" id="CP006585">
    <property type="protein sequence ID" value="AGW12789.1"/>
    <property type="molecule type" value="Genomic_DNA"/>
</dbReference>
<evidence type="ECO:0000256" key="9">
    <source>
        <dbReference type="ARBA" id="ARBA00022645"/>
    </source>
</evidence>
<evidence type="ECO:0000256" key="18">
    <source>
        <dbReference type="ARBA" id="ARBA00022989"/>
    </source>
</evidence>
<comment type="pathway">
    <text evidence="2">Cell wall biogenesis; peptidoglycan biosynthesis.</text>
</comment>
<dbReference type="GO" id="GO:0009002">
    <property type="term" value="F:serine-type D-Ala-D-Ala carboxypeptidase activity"/>
    <property type="evidence" value="ECO:0007669"/>
    <property type="project" value="UniProtKB-EC"/>
</dbReference>
<dbReference type="EC" id="3.4.16.4" evidence="5"/>
<dbReference type="GO" id="GO:0009252">
    <property type="term" value="P:peptidoglycan biosynthetic process"/>
    <property type="evidence" value="ECO:0007669"/>
    <property type="project" value="UniProtKB-UniPathway"/>
</dbReference>
<dbReference type="Pfam" id="PF00912">
    <property type="entry name" value="Transgly"/>
    <property type="match status" value="1"/>
</dbReference>
<comment type="similarity">
    <text evidence="3">In the C-terminal section; belongs to the transpeptidase family.</text>
</comment>
<evidence type="ECO:0000256" key="20">
    <source>
        <dbReference type="ARBA" id="ARBA00023251"/>
    </source>
</evidence>
<dbReference type="SUPFAM" id="SSF53955">
    <property type="entry name" value="Lysozyme-like"/>
    <property type="match status" value="1"/>
</dbReference>
<evidence type="ECO:0000313" key="32">
    <source>
        <dbReference type="EMBL" id="AGW12789.1"/>
    </source>
</evidence>
<keyword evidence="12" id="KW-0808">Transferase</keyword>
<dbReference type="InterPro" id="IPR001460">
    <property type="entry name" value="PCN-bd_Tpept"/>
</dbReference>
<evidence type="ECO:0000256" key="27">
    <source>
        <dbReference type="SAM" id="MobiDB-lite"/>
    </source>
</evidence>
<dbReference type="Gene3D" id="2.40.50.140">
    <property type="entry name" value="Nucleic acid-binding proteins"/>
    <property type="match status" value="1"/>
</dbReference>